<feature type="domain" description="HTH lysR-type" evidence="5">
    <location>
        <begin position="1"/>
        <end position="60"/>
    </location>
</feature>
<dbReference type="GO" id="GO:0006351">
    <property type="term" value="P:DNA-templated transcription"/>
    <property type="evidence" value="ECO:0007669"/>
    <property type="project" value="TreeGrafter"/>
</dbReference>
<dbReference type="GO" id="GO:0003700">
    <property type="term" value="F:DNA-binding transcription factor activity"/>
    <property type="evidence" value="ECO:0007669"/>
    <property type="project" value="InterPro"/>
</dbReference>
<dbReference type="InterPro" id="IPR005119">
    <property type="entry name" value="LysR_subst-bd"/>
</dbReference>
<accession>A0A0A2W3U9</accession>
<organism evidence="6 7">
    <name type="scientific">Beauveria bassiana D1-5</name>
    <dbReference type="NCBI Taxonomy" id="1245745"/>
    <lineage>
        <taxon>Eukaryota</taxon>
        <taxon>Fungi</taxon>
        <taxon>Dikarya</taxon>
        <taxon>Ascomycota</taxon>
        <taxon>Pezizomycotina</taxon>
        <taxon>Sordariomycetes</taxon>
        <taxon>Hypocreomycetidae</taxon>
        <taxon>Hypocreales</taxon>
        <taxon>Cordycipitaceae</taxon>
        <taxon>Beauveria</taxon>
    </lineage>
</organism>
<evidence type="ECO:0000256" key="1">
    <source>
        <dbReference type="ARBA" id="ARBA00009437"/>
    </source>
</evidence>
<dbReference type="EMBL" id="ANFO01000044">
    <property type="protein sequence ID" value="KGQ13332.1"/>
    <property type="molecule type" value="Genomic_DNA"/>
</dbReference>
<dbReference type="PRINTS" id="PR00039">
    <property type="entry name" value="HTHLYSR"/>
</dbReference>
<evidence type="ECO:0000256" key="4">
    <source>
        <dbReference type="ARBA" id="ARBA00023163"/>
    </source>
</evidence>
<dbReference type="Pfam" id="PF03466">
    <property type="entry name" value="LysR_substrate"/>
    <property type="match status" value="1"/>
</dbReference>
<comment type="caution">
    <text evidence="6">The sequence shown here is derived from an EMBL/GenBank/DDBJ whole genome shotgun (WGS) entry which is preliminary data.</text>
</comment>
<dbReference type="Proteomes" id="UP000030106">
    <property type="component" value="Unassembled WGS sequence"/>
</dbReference>
<evidence type="ECO:0000256" key="3">
    <source>
        <dbReference type="ARBA" id="ARBA00023125"/>
    </source>
</evidence>
<dbReference type="PANTHER" id="PTHR30537">
    <property type="entry name" value="HTH-TYPE TRANSCRIPTIONAL REGULATOR"/>
    <property type="match status" value="1"/>
</dbReference>
<dbReference type="InterPro" id="IPR058163">
    <property type="entry name" value="LysR-type_TF_proteobact-type"/>
</dbReference>
<keyword evidence="3" id="KW-0238">DNA-binding</keyword>
<gene>
    <name evidence="6" type="ORF">BBAD15_g868</name>
</gene>
<dbReference type="PROSITE" id="PS50931">
    <property type="entry name" value="HTH_LYSR"/>
    <property type="match status" value="1"/>
</dbReference>
<evidence type="ECO:0000256" key="2">
    <source>
        <dbReference type="ARBA" id="ARBA00023015"/>
    </source>
</evidence>
<dbReference type="AlphaFoldDB" id="A0A0A2W3U9"/>
<evidence type="ECO:0000259" key="5">
    <source>
        <dbReference type="PROSITE" id="PS50931"/>
    </source>
</evidence>
<dbReference type="Gene3D" id="1.10.10.10">
    <property type="entry name" value="Winged helix-like DNA-binding domain superfamily/Winged helix DNA-binding domain"/>
    <property type="match status" value="1"/>
</dbReference>
<evidence type="ECO:0000313" key="7">
    <source>
        <dbReference type="Proteomes" id="UP000030106"/>
    </source>
</evidence>
<protein>
    <submittedName>
        <fullName evidence="6">Putative HTH-type transcriptional regulator ycaN</fullName>
    </submittedName>
</protein>
<dbReference type="Pfam" id="PF00126">
    <property type="entry name" value="HTH_1"/>
    <property type="match status" value="1"/>
</dbReference>
<dbReference type="InterPro" id="IPR000847">
    <property type="entry name" value="LysR_HTH_N"/>
</dbReference>
<reference evidence="6 7" key="1">
    <citation type="submission" date="2012-10" db="EMBL/GenBank/DDBJ databases">
        <title>Genome sequencing and analysis of entomopathogenic fungi Beauveria bassiana D1-5.</title>
        <authorList>
            <person name="Li Q."/>
            <person name="Wang L."/>
            <person name="Zhang Z."/>
            <person name="Wang Q."/>
            <person name="Ren J."/>
            <person name="Wang M."/>
            <person name="Xu W."/>
            <person name="Wang J."/>
            <person name="Lu Y."/>
            <person name="Du Q."/>
            <person name="Sun Z."/>
        </authorList>
    </citation>
    <scope>NUCLEOTIDE SEQUENCE [LARGE SCALE GENOMIC DNA]</scope>
    <source>
        <strain evidence="6 7">D1-5</strain>
    </source>
</reference>
<keyword evidence="2" id="KW-0805">Transcription regulation</keyword>
<dbReference type="InterPro" id="IPR036390">
    <property type="entry name" value="WH_DNA-bd_sf"/>
</dbReference>
<dbReference type="HOGENOM" id="CLU_039613_16_1_1"/>
<name>A0A0A2W3U9_BEABA</name>
<comment type="similarity">
    <text evidence="1">Belongs to the LysR transcriptional regulatory family.</text>
</comment>
<dbReference type="PANTHER" id="PTHR30537:SF1">
    <property type="entry name" value="HTH-TYPE TRANSCRIPTIONAL REGULATOR PGRR"/>
    <property type="match status" value="1"/>
</dbReference>
<keyword evidence="4" id="KW-0804">Transcription</keyword>
<proteinExistence type="inferred from homology"/>
<dbReference type="GO" id="GO:0043565">
    <property type="term" value="F:sequence-specific DNA binding"/>
    <property type="evidence" value="ECO:0007669"/>
    <property type="project" value="TreeGrafter"/>
</dbReference>
<dbReference type="SUPFAM" id="SSF46785">
    <property type="entry name" value="Winged helix' DNA-binding domain"/>
    <property type="match status" value="1"/>
</dbReference>
<dbReference type="SUPFAM" id="SSF53850">
    <property type="entry name" value="Periplasmic binding protein-like II"/>
    <property type="match status" value="1"/>
</dbReference>
<dbReference type="InterPro" id="IPR036388">
    <property type="entry name" value="WH-like_DNA-bd_sf"/>
</dbReference>
<dbReference type="FunFam" id="1.10.10.10:FF:000001">
    <property type="entry name" value="LysR family transcriptional regulator"/>
    <property type="match status" value="1"/>
</dbReference>
<dbReference type="Gene3D" id="3.40.190.290">
    <property type="match status" value="1"/>
</dbReference>
<sequence length="295" mass="33456">MSIKLVDFSYFVIVAKYRSFRQAAEEVGLTPSAVSHSIRQLEERLKVRLFNRTTRSVSLTEAGRKLYEKVAPAFDDISLTLDELNLYRDTPMGIIRLNVVRQGGRLQLAPLIADFTRQYPDIQVEVQMDDRLVDIVKAQLDAGVRLNRVLEKDMKAIPIGPPVRYAVVATPGYFALHGTPTEPQALTEHHCIQFRYPSGKAFGWYFEQAERREEVVVKGPVVVDDLDIALDMALNGVGLAYVLREMAESHLKSGKLISVLDDWLPELPGFHLYFPNRKHPSAAFRAFLDFLKARN</sequence>
<evidence type="ECO:0000313" key="6">
    <source>
        <dbReference type="EMBL" id="KGQ13332.1"/>
    </source>
</evidence>